<keyword evidence="1" id="KW-0472">Membrane</keyword>
<dbReference type="EMBL" id="DPSM01000028">
    <property type="protein sequence ID" value="HCK02282.1"/>
    <property type="molecule type" value="Genomic_DNA"/>
</dbReference>
<dbReference type="Proteomes" id="UP000262210">
    <property type="component" value="Unassembled WGS sequence"/>
</dbReference>
<organism evidence="2 3">
    <name type="scientific">Serratia grimesii</name>
    <dbReference type="NCBI Taxonomy" id="82995"/>
    <lineage>
        <taxon>Bacteria</taxon>
        <taxon>Pseudomonadati</taxon>
        <taxon>Pseudomonadota</taxon>
        <taxon>Gammaproteobacteria</taxon>
        <taxon>Enterobacterales</taxon>
        <taxon>Yersiniaceae</taxon>
        <taxon>Serratia</taxon>
    </lineage>
</organism>
<keyword evidence="1" id="KW-0812">Transmembrane</keyword>
<evidence type="ECO:0000313" key="2">
    <source>
        <dbReference type="EMBL" id="HCK02282.1"/>
    </source>
</evidence>
<accession>A0A9C7V9G1</accession>
<feature type="transmembrane region" description="Helical" evidence="1">
    <location>
        <begin position="12"/>
        <end position="31"/>
    </location>
</feature>
<protein>
    <submittedName>
        <fullName evidence="2">Uncharacterized protein</fullName>
    </submittedName>
</protein>
<reference evidence="2 3" key="1">
    <citation type="journal article" date="2018" name="Nat. Biotechnol.">
        <title>A standardized bacterial taxonomy based on genome phylogeny substantially revises the tree of life.</title>
        <authorList>
            <person name="Parks D.H."/>
            <person name="Chuvochina M."/>
            <person name="Waite D.W."/>
            <person name="Rinke C."/>
            <person name="Skarshewski A."/>
            <person name="Chaumeil P.A."/>
            <person name="Hugenholtz P."/>
        </authorList>
    </citation>
    <scope>NUCLEOTIDE SEQUENCE [LARGE SCALE GENOMIC DNA]</scope>
    <source>
        <strain evidence="2">UBA11264</strain>
    </source>
</reference>
<sequence>MIIYRYSQNEWILYFYIATVTIITVILFFFYSPEECKEASAITALPLLHNEKDADEEFEGIKSMGYFNLQR</sequence>
<evidence type="ECO:0000256" key="1">
    <source>
        <dbReference type="SAM" id="Phobius"/>
    </source>
</evidence>
<dbReference type="AlphaFoldDB" id="A0A9C7V9G1"/>
<keyword evidence="1" id="KW-1133">Transmembrane helix</keyword>
<evidence type="ECO:0000313" key="3">
    <source>
        <dbReference type="Proteomes" id="UP000262210"/>
    </source>
</evidence>
<name>A0A9C7V9G1_9GAMM</name>
<comment type="caution">
    <text evidence="2">The sequence shown here is derived from an EMBL/GenBank/DDBJ whole genome shotgun (WGS) entry which is preliminary data.</text>
</comment>
<gene>
    <name evidence="2" type="ORF">DHV72_19990</name>
</gene>
<proteinExistence type="predicted"/>